<proteinExistence type="predicted"/>
<protein>
    <submittedName>
        <fullName evidence="1">Uncharacterized protein</fullName>
    </submittedName>
</protein>
<sequence>MWNVMCPTLACSGTAWPFRLVVGVEEHAGQKEQFKYTPKGDFHLRVRDFLRVVEVTSDPKRGSDMWGMLLQASSLARLGNKLREDESGP</sequence>
<organism evidence="1 2">
    <name type="scientific">Multifurca ochricompacta</name>
    <dbReference type="NCBI Taxonomy" id="376703"/>
    <lineage>
        <taxon>Eukaryota</taxon>
        <taxon>Fungi</taxon>
        <taxon>Dikarya</taxon>
        <taxon>Basidiomycota</taxon>
        <taxon>Agaricomycotina</taxon>
        <taxon>Agaricomycetes</taxon>
        <taxon>Russulales</taxon>
        <taxon>Russulaceae</taxon>
        <taxon>Multifurca</taxon>
    </lineage>
</organism>
<dbReference type="EMBL" id="WTXG01000139">
    <property type="protein sequence ID" value="KAI0291932.1"/>
    <property type="molecule type" value="Genomic_DNA"/>
</dbReference>
<dbReference type="AlphaFoldDB" id="A0AAD4LWA3"/>
<evidence type="ECO:0000313" key="1">
    <source>
        <dbReference type="EMBL" id="KAI0291932.1"/>
    </source>
</evidence>
<evidence type="ECO:0000313" key="2">
    <source>
        <dbReference type="Proteomes" id="UP001203297"/>
    </source>
</evidence>
<accession>A0AAD4LWA3</accession>
<reference evidence="1" key="1">
    <citation type="journal article" date="2022" name="New Phytol.">
        <title>Evolutionary transition to the ectomycorrhizal habit in the genomes of a hyperdiverse lineage of mushroom-forming fungi.</title>
        <authorList>
            <person name="Looney B."/>
            <person name="Miyauchi S."/>
            <person name="Morin E."/>
            <person name="Drula E."/>
            <person name="Courty P.E."/>
            <person name="Kohler A."/>
            <person name="Kuo A."/>
            <person name="LaButti K."/>
            <person name="Pangilinan J."/>
            <person name="Lipzen A."/>
            <person name="Riley R."/>
            <person name="Andreopoulos W."/>
            <person name="He G."/>
            <person name="Johnson J."/>
            <person name="Nolan M."/>
            <person name="Tritt A."/>
            <person name="Barry K.W."/>
            <person name="Grigoriev I.V."/>
            <person name="Nagy L.G."/>
            <person name="Hibbett D."/>
            <person name="Henrissat B."/>
            <person name="Matheny P.B."/>
            <person name="Labbe J."/>
            <person name="Martin F.M."/>
        </authorList>
    </citation>
    <scope>NUCLEOTIDE SEQUENCE</scope>
    <source>
        <strain evidence="1">BPL690</strain>
    </source>
</reference>
<keyword evidence="2" id="KW-1185">Reference proteome</keyword>
<comment type="caution">
    <text evidence="1">The sequence shown here is derived from an EMBL/GenBank/DDBJ whole genome shotgun (WGS) entry which is preliminary data.</text>
</comment>
<name>A0AAD4LWA3_9AGAM</name>
<feature type="non-terminal residue" evidence="1">
    <location>
        <position position="89"/>
    </location>
</feature>
<dbReference type="Proteomes" id="UP001203297">
    <property type="component" value="Unassembled WGS sequence"/>
</dbReference>
<gene>
    <name evidence="1" type="ORF">B0F90DRAFT_1773747</name>
</gene>